<keyword evidence="14" id="KW-0175">Coiled coil</keyword>
<keyword evidence="9 13" id="KW-0479">Metal-binding</keyword>
<keyword evidence="13" id="KW-0482">Metalloprotease</keyword>
<dbReference type="EC" id="3.4.-.-" evidence="13"/>
<feature type="glycosylation site" description="N-linked (GlcNAc...) asparagine" evidence="6">
    <location>
        <position position="59"/>
    </location>
</feature>
<feature type="signal peptide" evidence="15">
    <location>
        <begin position="1"/>
        <end position="19"/>
    </location>
</feature>
<feature type="disulfide bond" evidence="12">
    <location>
        <begin position="139"/>
        <end position="147"/>
    </location>
</feature>
<organism evidence="17">
    <name type="scientific">Culicoides sonorensis</name>
    <name type="common">Biting midge</name>
    <dbReference type="NCBI Taxonomy" id="179676"/>
    <lineage>
        <taxon>Eukaryota</taxon>
        <taxon>Metazoa</taxon>
        <taxon>Ecdysozoa</taxon>
        <taxon>Arthropoda</taxon>
        <taxon>Hexapoda</taxon>
        <taxon>Insecta</taxon>
        <taxon>Pterygota</taxon>
        <taxon>Neoptera</taxon>
        <taxon>Endopterygota</taxon>
        <taxon>Diptera</taxon>
        <taxon>Nematocera</taxon>
        <taxon>Chironomoidea</taxon>
        <taxon>Ceratopogonidae</taxon>
        <taxon>Ceratopogoninae</taxon>
        <taxon>Culicoides</taxon>
        <taxon>Monoculicoides</taxon>
    </lineage>
</organism>
<evidence type="ECO:0000256" key="15">
    <source>
        <dbReference type="SAM" id="SignalP"/>
    </source>
</evidence>
<keyword evidence="3 10" id="KW-1015">Disulfide bond</keyword>
<feature type="binding site" evidence="11">
    <location>
        <position position="373"/>
    </location>
    <ligand>
        <name>Zn(2+)</name>
        <dbReference type="ChEBI" id="CHEBI:29105"/>
        <label>2</label>
        <note>catalytic</note>
    </ligand>
</feature>
<evidence type="ECO:0000256" key="13">
    <source>
        <dbReference type="RuleBase" id="RU361144"/>
    </source>
</evidence>
<evidence type="ECO:0000256" key="9">
    <source>
        <dbReference type="PIRSR" id="PIRSR601548-3"/>
    </source>
</evidence>
<evidence type="ECO:0000256" key="11">
    <source>
        <dbReference type="PIRSR" id="PIRSR601548-8"/>
    </source>
</evidence>
<feature type="active site" description="Proton acceptor 1" evidence="5">
    <location>
        <position position="374"/>
    </location>
</feature>
<feature type="active site" description="Proton donor 2" evidence="7">
    <location>
        <position position="503"/>
    </location>
</feature>
<feature type="binding site" evidence="11">
    <location>
        <position position="377"/>
    </location>
    <ligand>
        <name>Zn(2+)</name>
        <dbReference type="ChEBI" id="CHEBI:29105"/>
        <label>2</label>
        <note>catalytic</note>
    </ligand>
</feature>
<feature type="binding site" evidence="9">
    <location>
        <position position="401"/>
    </location>
    <ligand>
        <name>Zn(2+)</name>
        <dbReference type="ChEBI" id="CHEBI:29105"/>
        <label>1</label>
        <note>catalytic</note>
    </ligand>
</feature>
<reference evidence="17" key="2">
    <citation type="submission" date="2018-07" db="EMBL/GenBank/DDBJ databases">
        <authorList>
            <person name="Quirk P.G."/>
            <person name="Krulwich T.A."/>
        </authorList>
    </citation>
    <scope>NUCLEOTIDE SEQUENCE</scope>
</reference>
<dbReference type="PANTHER" id="PTHR10514">
    <property type="entry name" value="ANGIOTENSIN-CONVERTING ENZYME"/>
    <property type="match status" value="1"/>
</dbReference>
<dbReference type="EMBL" id="UFQS01000326">
    <property type="protein sequence ID" value="SSX02915.1"/>
    <property type="molecule type" value="Genomic_DNA"/>
</dbReference>
<feature type="binding site" evidence="9">
    <location>
        <position position="373"/>
    </location>
    <ligand>
        <name>Zn(2+)</name>
        <dbReference type="ChEBI" id="CHEBI:29105"/>
        <label>1</label>
        <note>catalytic</note>
    </ligand>
</feature>
<keyword evidence="13" id="KW-0378">Hydrolase</keyword>
<dbReference type="GO" id="GO:0008237">
    <property type="term" value="F:metallopeptidase activity"/>
    <property type="evidence" value="ECO:0007669"/>
    <property type="project" value="UniProtKB-KW"/>
</dbReference>
<proteinExistence type="inferred from homology"/>
<dbReference type="InterPro" id="IPR001548">
    <property type="entry name" value="Peptidase_M2"/>
</dbReference>
<feature type="active site" description="Proton donor 1" evidence="5">
    <location>
        <position position="503"/>
    </location>
</feature>
<evidence type="ECO:0000256" key="8">
    <source>
        <dbReference type="PIRSR" id="PIRSR601548-2"/>
    </source>
</evidence>
<dbReference type="OMA" id="WPEYNDS"/>
<comment type="cofactor">
    <cofactor evidence="13">
        <name>Zn(2+)</name>
        <dbReference type="ChEBI" id="CHEBI:29105"/>
    </cofactor>
    <text evidence="13">Binds 1 zinc ion per subunit.</text>
</comment>
<dbReference type="CDD" id="cd06461">
    <property type="entry name" value="M2_ACE"/>
    <property type="match status" value="1"/>
</dbReference>
<evidence type="ECO:0000256" key="12">
    <source>
        <dbReference type="PROSITE-ProRule" id="PRU01355"/>
    </source>
</evidence>
<dbReference type="GO" id="GO:0046872">
    <property type="term" value="F:metal ion binding"/>
    <property type="evidence" value="ECO:0007669"/>
    <property type="project" value="UniProtKB-KW"/>
</dbReference>
<evidence type="ECO:0000256" key="10">
    <source>
        <dbReference type="PIRSR" id="PIRSR601548-4"/>
    </source>
</evidence>
<feature type="binding site" evidence="8">
    <location>
        <position position="214"/>
    </location>
    <ligand>
        <name>chloride</name>
        <dbReference type="ChEBI" id="CHEBI:17996"/>
        <label>1</label>
    </ligand>
</feature>
<dbReference type="GO" id="GO:0005615">
    <property type="term" value="C:extracellular space"/>
    <property type="evidence" value="ECO:0007669"/>
    <property type="project" value="TreeGrafter"/>
</dbReference>
<dbReference type="PANTHER" id="PTHR10514:SF44">
    <property type="entry name" value="ANGIOTENSIN-CONVERTING ENZYME-RELATED"/>
    <property type="match status" value="1"/>
</dbReference>
<evidence type="ECO:0000256" key="2">
    <source>
        <dbReference type="ARBA" id="ARBA00022729"/>
    </source>
</evidence>
<comment type="similarity">
    <text evidence="1 12 13">Belongs to the peptidase M2 family.</text>
</comment>
<evidence type="ECO:0000256" key="7">
    <source>
        <dbReference type="PIRSR" id="PIRSR601548-11"/>
    </source>
</evidence>
<keyword evidence="4 6" id="KW-0325">Glycoprotein</keyword>
<feature type="active site" description="Proton acceptor 2" evidence="7">
    <location>
        <position position="374"/>
    </location>
</feature>
<sequence>MRAIFGIFALSLLISLVSSDEKTIEQLELEASEYMKTLNEELNDRQNKLTEASWAYASNITDHNLEVRNKMSEDQAKFLKETAIKLKQYPYKSFKDEDLKRQFKKLTKLNYALLPEDKYKDMLDAISVMESNYAKVRICSFQDKKKCDLQLEPELTETLASSRNEEELRYYWLEWYNKAGTPVRENFQKYVDLNKEAAVLNGFRSGAEVWLDEYEVPDFEQQVDAVIAQLRPLYEHLHGYVRYKLRKHYGDEIVKATGPIPMHLLGNMWGQTWDEIMDITAPYPSKPQLDVSEEMKKQGYTPIKMFEMGDEFFQSLNMTKLPEVFWQKSVLEKPSDGRDLVCHASAWDFYKYNDVRIKQCTRVTMDQFFTVHHELGHIQYYLQYQDQPYVYREGANPGFHEAVGDVLSLSVSTPKHLQKIGLLKDYQPDEEALVNQYYKSGLSKFVFLPFAYTIDKYRWGIFRDEIKPPEYNCRFWELRHKYSGIEPPVKRTESDLDAPAKYHVSADVEYLRYLVSYIIQFQFHKAVCAKSGQYVPGDAEKTLNNCDVYQSAEAGNAFKEMLKLGSSKPWPDAMEVLTGQRQMDAGALLEYFKPLSDFLLKFNEENHVPIGWGPSDKFECPTKST</sequence>
<dbReference type="GO" id="GO:0008241">
    <property type="term" value="F:peptidyl-dipeptidase activity"/>
    <property type="evidence" value="ECO:0007669"/>
    <property type="project" value="InterPro"/>
</dbReference>
<dbReference type="EMBL" id="UFQT01000326">
    <property type="protein sequence ID" value="SSX23282.1"/>
    <property type="molecule type" value="Genomic_DNA"/>
</dbReference>
<keyword evidence="2 15" id="KW-0732">Signal</keyword>
<evidence type="ECO:0000313" key="17">
    <source>
        <dbReference type="EMBL" id="SSX23282.1"/>
    </source>
</evidence>
<keyword evidence="9 13" id="KW-0862">Zinc</keyword>
<name>A0A336LZ65_CULSO</name>
<protein>
    <recommendedName>
        <fullName evidence="13">Angiotensin-converting enzyme</fullName>
        <ecNumber evidence="13">3.4.-.-</ecNumber>
    </recommendedName>
</protein>
<dbReference type="Pfam" id="PF01401">
    <property type="entry name" value="Peptidase_M2"/>
    <property type="match status" value="1"/>
</dbReference>
<evidence type="ECO:0000313" key="16">
    <source>
        <dbReference type="EMBL" id="SSX02915.1"/>
    </source>
</evidence>
<evidence type="ECO:0000256" key="14">
    <source>
        <dbReference type="SAM" id="Coils"/>
    </source>
</evidence>
<evidence type="ECO:0000256" key="5">
    <source>
        <dbReference type="PIRSR" id="PIRSR601548-1"/>
    </source>
</evidence>
<evidence type="ECO:0000256" key="6">
    <source>
        <dbReference type="PIRSR" id="PIRSR601548-10"/>
    </source>
</evidence>
<evidence type="ECO:0000256" key="1">
    <source>
        <dbReference type="ARBA" id="ARBA00008139"/>
    </source>
</evidence>
<feature type="coiled-coil region" evidence="14">
    <location>
        <begin position="17"/>
        <end position="44"/>
    </location>
</feature>
<feature type="binding site" evidence="8">
    <location>
        <position position="512"/>
    </location>
    <ligand>
        <name>chloride</name>
        <dbReference type="ChEBI" id="CHEBI:17996"/>
        <label>1</label>
    </ligand>
</feature>
<feature type="disulfide bond" evidence="10 12">
    <location>
        <begin position="342"/>
        <end position="360"/>
    </location>
</feature>
<evidence type="ECO:0000256" key="3">
    <source>
        <dbReference type="ARBA" id="ARBA00023157"/>
    </source>
</evidence>
<dbReference type="PROSITE" id="PS52011">
    <property type="entry name" value="PEPTIDASE_M2"/>
    <property type="match status" value="1"/>
</dbReference>
<dbReference type="GO" id="GO:0006508">
    <property type="term" value="P:proteolysis"/>
    <property type="evidence" value="ECO:0007669"/>
    <property type="project" value="UniProtKB-KW"/>
</dbReference>
<dbReference type="AlphaFoldDB" id="A0A336LZ65"/>
<feature type="chain" id="PRO_5033343099" description="Angiotensin-converting enzyme" evidence="15">
    <location>
        <begin position="20"/>
        <end position="625"/>
    </location>
</feature>
<gene>
    <name evidence="17" type="primary">CSON008617</name>
</gene>
<dbReference type="VEuPathDB" id="VectorBase:CSON008617"/>
<accession>A0A336LZ65</accession>
<dbReference type="SUPFAM" id="SSF55486">
    <property type="entry name" value="Metalloproteases ('zincins'), catalytic domain"/>
    <property type="match status" value="1"/>
</dbReference>
<keyword evidence="13" id="KW-0121">Carboxypeptidase</keyword>
<feature type="disulfide bond" evidence="10 12">
    <location>
        <begin position="528"/>
        <end position="546"/>
    </location>
</feature>
<feature type="binding site" evidence="9">
    <location>
        <position position="377"/>
    </location>
    <ligand>
        <name>Zn(2+)</name>
        <dbReference type="ChEBI" id="CHEBI:29105"/>
        <label>1</label>
        <note>catalytic</note>
    </ligand>
</feature>
<reference evidence="16" key="1">
    <citation type="submission" date="2018-04" db="EMBL/GenBank/DDBJ databases">
        <authorList>
            <person name="Go L.Y."/>
            <person name="Mitchell J.A."/>
        </authorList>
    </citation>
    <scope>NUCLEOTIDE SEQUENCE</scope>
    <source>
        <tissue evidence="16">Whole organism</tissue>
    </source>
</reference>
<dbReference type="PRINTS" id="PR00791">
    <property type="entry name" value="PEPDIPTASEA"/>
</dbReference>
<evidence type="ECO:0000256" key="4">
    <source>
        <dbReference type="ARBA" id="ARBA00023180"/>
    </source>
</evidence>
<feature type="binding site" evidence="11">
    <location>
        <position position="401"/>
    </location>
    <ligand>
        <name>Zn(2+)</name>
        <dbReference type="ChEBI" id="CHEBI:29105"/>
        <label>2</label>
        <note>catalytic</note>
    </ligand>
</feature>
<keyword evidence="13" id="KW-0645">Protease</keyword>
<dbReference type="GO" id="GO:0004180">
    <property type="term" value="F:carboxypeptidase activity"/>
    <property type="evidence" value="ECO:0007669"/>
    <property type="project" value="UniProtKB-KW"/>
</dbReference>
<dbReference type="GO" id="GO:0005886">
    <property type="term" value="C:plasma membrane"/>
    <property type="evidence" value="ECO:0007669"/>
    <property type="project" value="TreeGrafter"/>
</dbReference>